<dbReference type="AlphaFoldDB" id="B4PNH3"/>
<feature type="compositionally biased region" description="Polar residues" evidence="1">
    <location>
        <begin position="114"/>
        <end position="132"/>
    </location>
</feature>
<accession>B4PNH3</accession>
<dbReference type="OrthoDB" id="7873069at2759"/>
<sequence>MRNWKKEPYKDDKSGTRRLNNTIVEPSSIIDKEFPIFLRIPKLKFKTTDPLPISSRDYGLMKSSNKSSTPYPRAEQGVDANLLKARLKMRSDSENKNHSGLHKKKPEKLEDGSPSISDASSHWTKPTNKSKLSVTVIRRQSLTKNIRDIVSVGTPHPKKGVALNAKVLDRRLTDLGDLIKKTNDLSEQSMVNCVKPKGPKAKRRVLLATPVESRESEISSGASPDGEVVGGSVTQADYDATLGSIIGELQDPQLSFAERRRISQEGEYTIAKNGRKMSDVMMAVPSADEEVFDNSVHFAEKASLEIEKFMRSQGLVKISNDQVTMTRNLTRASAQLSQVGSPYGKPVTSGHERDFL</sequence>
<gene>
    <name evidence="2" type="primary">Dyak\GE25124</name>
    <name evidence="2" type="synonym">dyak_GLEANR_8758</name>
    <name evidence="2" type="synonym">GE25124</name>
    <name evidence="2" type="ORF">Dyak_GE25124</name>
</gene>
<feature type="region of interest" description="Disordered" evidence="1">
    <location>
        <begin position="90"/>
        <end position="132"/>
    </location>
</feature>
<evidence type="ECO:0000256" key="1">
    <source>
        <dbReference type="SAM" id="MobiDB-lite"/>
    </source>
</evidence>
<dbReference type="eggNOG" id="ENOG502TBCW">
    <property type="taxonomic scope" value="Eukaryota"/>
</dbReference>
<reference evidence="2 3" key="2">
    <citation type="journal article" date="2007" name="PLoS Biol.">
        <title>Principles of genome evolution in the Drosophila melanogaster species group.</title>
        <authorList>
            <person name="Ranz J.M."/>
            <person name="Maurin D."/>
            <person name="Chan Y.S."/>
            <person name="von Grotthuss M."/>
            <person name="Hillier L.W."/>
            <person name="Roote J."/>
            <person name="Ashburner M."/>
            <person name="Bergman C.M."/>
        </authorList>
    </citation>
    <scope>NUCLEOTIDE SEQUENCE [LARGE SCALE GENOMIC DNA]</scope>
    <source>
        <strain evidence="3">Tai18E2 / Tucson 14021-0261.01</strain>
    </source>
</reference>
<name>B4PNH3_DROYA</name>
<dbReference type="PhylomeDB" id="B4PNH3"/>
<dbReference type="HOGENOM" id="CLU_797592_0_0_1"/>
<dbReference type="EMBL" id="CM000160">
    <property type="protein sequence ID" value="EDW96036.1"/>
    <property type="molecule type" value="Genomic_DNA"/>
</dbReference>
<dbReference type="OMA" id="REYGLMQ"/>
<keyword evidence="3" id="KW-1185">Reference proteome</keyword>
<evidence type="ECO:0000313" key="2">
    <source>
        <dbReference type="EMBL" id="EDW96036.1"/>
    </source>
</evidence>
<organism evidence="2 3">
    <name type="scientific">Drosophila yakuba</name>
    <name type="common">Fruit fly</name>
    <dbReference type="NCBI Taxonomy" id="7245"/>
    <lineage>
        <taxon>Eukaryota</taxon>
        <taxon>Metazoa</taxon>
        <taxon>Ecdysozoa</taxon>
        <taxon>Arthropoda</taxon>
        <taxon>Hexapoda</taxon>
        <taxon>Insecta</taxon>
        <taxon>Pterygota</taxon>
        <taxon>Neoptera</taxon>
        <taxon>Endopterygota</taxon>
        <taxon>Diptera</taxon>
        <taxon>Brachycera</taxon>
        <taxon>Muscomorpha</taxon>
        <taxon>Ephydroidea</taxon>
        <taxon>Drosophilidae</taxon>
        <taxon>Drosophila</taxon>
        <taxon>Sophophora</taxon>
    </lineage>
</organism>
<feature type="compositionally biased region" description="Basic and acidic residues" evidence="1">
    <location>
        <begin position="1"/>
        <end position="15"/>
    </location>
</feature>
<protein>
    <submittedName>
        <fullName evidence="2">Uncharacterized protein</fullName>
    </submittedName>
</protein>
<dbReference type="Proteomes" id="UP000002282">
    <property type="component" value="Chromosome 3R"/>
</dbReference>
<feature type="region of interest" description="Disordered" evidence="1">
    <location>
        <begin position="1"/>
        <end position="20"/>
    </location>
</feature>
<evidence type="ECO:0000313" key="3">
    <source>
        <dbReference type="Proteomes" id="UP000002282"/>
    </source>
</evidence>
<feature type="region of interest" description="Disordered" evidence="1">
    <location>
        <begin position="47"/>
        <end position="76"/>
    </location>
</feature>
<dbReference type="KEGG" id="dya:Dyak_GE25124"/>
<proteinExistence type="predicted"/>
<reference evidence="2 3" key="1">
    <citation type="journal article" date="2007" name="Nature">
        <title>Evolution of genes and genomes on the Drosophila phylogeny.</title>
        <authorList>
            <consortium name="Drosophila 12 Genomes Consortium"/>
            <person name="Clark A.G."/>
            <person name="Eisen M.B."/>
            <person name="Smith D.R."/>
            <person name="Bergman C.M."/>
            <person name="Oliver B."/>
            <person name="Markow T.A."/>
            <person name="Kaufman T.C."/>
            <person name="Kellis M."/>
            <person name="Gelbart W."/>
            <person name="Iyer V.N."/>
            <person name="Pollard D.A."/>
            <person name="Sackton T.B."/>
            <person name="Larracuente A.M."/>
            <person name="Singh N.D."/>
            <person name="Abad J.P."/>
            <person name="Abt D.N."/>
            <person name="Adryan B."/>
            <person name="Aguade M."/>
            <person name="Akashi H."/>
            <person name="Anderson W.W."/>
            <person name="Aquadro C.F."/>
            <person name="Ardell D.H."/>
            <person name="Arguello R."/>
            <person name="Artieri C.G."/>
            <person name="Barbash D.A."/>
            <person name="Barker D."/>
            <person name="Barsanti P."/>
            <person name="Batterham P."/>
            <person name="Batzoglou S."/>
            <person name="Begun D."/>
            <person name="Bhutkar A."/>
            <person name="Blanco E."/>
            <person name="Bosak S.A."/>
            <person name="Bradley R.K."/>
            <person name="Brand A.D."/>
            <person name="Brent M.R."/>
            <person name="Brooks A.N."/>
            <person name="Brown R.H."/>
            <person name="Butlin R.K."/>
            <person name="Caggese C."/>
            <person name="Calvi B.R."/>
            <person name="Bernardo de Carvalho A."/>
            <person name="Caspi A."/>
            <person name="Castrezana S."/>
            <person name="Celniker S.E."/>
            <person name="Chang J.L."/>
            <person name="Chapple C."/>
            <person name="Chatterji S."/>
            <person name="Chinwalla A."/>
            <person name="Civetta A."/>
            <person name="Clifton S.W."/>
            <person name="Comeron J.M."/>
            <person name="Costello J.C."/>
            <person name="Coyne J.A."/>
            <person name="Daub J."/>
            <person name="David R.G."/>
            <person name="Delcher A.L."/>
            <person name="Delehaunty K."/>
            <person name="Do C.B."/>
            <person name="Ebling H."/>
            <person name="Edwards K."/>
            <person name="Eickbush T."/>
            <person name="Evans J.D."/>
            <person name="Filipski A."/>
            <person name="Findeiss S."/>
            <person name="Freyhult E."/>
            <person name="Fulton L."/>
            <person name="Fulton R."/>
            <person name="Garcia A.C."/>
            <person name="Gardiner A."/>
            <person name="Garfield D.A."/>
            <person name="Garvin B.E."/>
            <person name="Gibson G."/>
            <person name="Gilbert D."/>
            <person name="Gnerre S."/>
            <person name="Godfrey J."/>
            <person name="Good R."/>
            <person name="Gotea V."/>
            <person name="Gravely B."/>
            <person name="Greenberg A.J."/>
            <person name="Griffiths-Jones S."/>
            <person name="Gross S."/>
            <person name="Guigo R."/>
            <person name="Gustafson E.A."/>
            <person name="Haerty W."/>
            <person name="Hahn M.W."/>
            <person name="Halligan D.L."/>
            <person name="Halpern A.L."/>
            <person name="Halter G.M."/>
            <person name="Han M.V."/>
            <person name="Heger A."/>
            <person name="Hillier L."/>
            <person name="Hinrichs A.S."/>
            <person name="Holmes I."/>
            <person name="Hoskins R.A."/>
            <person name="Hubisz M.J."/>
            <person name="Hultmark D."/>
            <person name="Huntley M.A."/>
            <person name="Jaffe D.B."/>
            <person name="Jagadeeshan S."/>
            <person name="Jeck W.R."/>
            <person name="Johnson J."/>
            <person name="Jones C.D."/>
            <person name="Jordan W.C."/>
            <person name="Karpen G.H."/>
            <person name="Kataoka E."/>
            <person name="Keightley P.D."/>
            <person name="Kheradpour P."/>
            <person name="Kirkness E.F."/>
            <person name="Koerich L.B."/>
            <person name="Kristiansen K."/>
            <person name="Kudrna D."/>
            <person name="Kulathinal R.J."/>
            <person name="Kumar S."/>
            <person name="Kwok R."/>
            <person name="Lander E."/>
            <person name="Langley C.H."/>
            <person name="Lapoint R."/>
            <person name="Lazzaro B.P."/>
            <person name="Lee S.J."/>
            <person name="Levesque L."/>
            <person name="Li R."/>
            <person name="Lin C.F."/>
            <person name="Lin M.F."/>
            <person name="Lindblad-Toh K."/>
            <person name="Llopart A."/>
            <person name="Long M."/>
            <person name="Low L."/>
            <person name="Lozovsky E."/>
            <person name="Lu J."/>
            <person name="Luo M."/>
            <person name="Machado C.A."/>
            <person name="Makalowski W."/>
            <person name="Marzo M."/>
            <person name="Matsuda M."/>
            <person name="Matzkin L."/>
            <person name="McAllister B."/>
            <person name="McBride C.S."/>
            <person name="McKernan B."/>
            <person name="McKernan K."/>
            <person name="Mendez-Lago M."/>
            <person name="Minx P."/>
            <person name="Mollenhauer M.U."/>
            <person name="Montooth K."/>
            <person name="Mount S.M."/>
            <person name="Mu X."/>
            <person name="Myers E."/>
            <person name="Negre B."/>
            <person name="Newfeld S."/>
            <person name="Nielsen R."/>
            <person name="Noor M.A."/>
            <person name="O'Grady P."/>
            <person name="Pachter L."/>
            <person name="Papaceit M."/>
            <person name="Parisi M.J."/>
            <person name="Parisi M."/>
            <person name="Parts L."/>
            <person name="Pedersen J.S."/>
            <person name="Pesole G."/>
            <person name="Phillippy A.M."/>
            <person name="Ponting C.P."/>
            <person name="Pop M."/>
            <person name="Porcelli D."/>
            <person name="Powell J.R."/>
            <person name="Prohaska S."/>
            <person name="Pruitt K."/>
            <person name="Puig M."/>
            <person name="Quesneville H."/>
            <person name="Ram K.R."/>
            <person name="Rand D."/>
            <person name="Rasmussen M.D."/>
            <person name="Reed L.K."/>
            <person name="Reenan R."/>
            <person name="Reily A."/>
            <person name="Remington K.A."/>
            <person name="Rieger T.T."/>
            <person name="Ritchie M.G."/>
            <person name="Robin C."/>
            <person name="Rogers Y.H."/>
            <person name="Rohde C."/>
            <person name="Rozas J."/>
            <person name="Rubenfield M.J."/>
            <person name="Ruiz A."/>
            <person name="Russo S."/>
            <person name="Salzberg S.L."/>
            <person name="Sanchez-Gracia A."/>
            <person name="Saranga D.J."/>
            <person name="Sato H."/>
            <person name="Schaeffer S.W."/>
            <person name="Schatz M.C."/>
            <person name="Schlenke T."/>
            <person name="Schwartz R."/>
            <person name="Segarra C."/>
            <person name="Singh R.S."/>
            <person name="Sirot L."/>
            <person name="Sirota M."/>
            <person name="Sisneros N.B."/>
            <person name="Smith C.D."/>
            <person name="Smith T.F."/>
            <person name="Spieth J."/>
            <person name="Stage D.E."/>
            <person name="Stark A."/>
            <person name="Stephan W."/>
            <person name="Strausberg R.L."/>
            <person name="Strempel S."/>
            <person name="Sturgill D."/>
            <person name="Sutton G."/>
            <person name="Sutton G.G."/>
            <person name="Tao W."/>
            <person name="Teichmann S."/>
            <person name="Tobari Y.N."/>
            <person name="Tomimura Y."/>
            <person name="Tsolas J.M."/>
            <person name="Valente V.L."/>
            <person name="Venter E."/>
            <person name="Venter J.C."/>
            <person name="Vicario S."/>
            <person name="Vieira F.G."/>
            <person name="Vilella A.J."/>
            <person name="Villasante A."/>
            <person name="Walenz B."/>
            <person name="Wang J."/>
            <person name="Wasserman M."/>
            <person name="Watts T."/>
            <person name="Wilson D."/>
            <person name="Wilson R.K."/>
            <person name="Wing R.A."/>
            <person name="Wolfner M.F."/>
            <person name="Wong A."/>
            <person name="Wong G.K."/>
            <person name="Wu C.I."/>
            <person name="Wu G."/>
            <person name="Yamamoto D."/>
            <person name="Yang H.P."/>
            <person name="Yang S.P."/>
            <person name="Yorke J.A."/>
            <person name="Yoshida K."/>
            <person name="Zdobnov E."/>
            <person name="Zhang P."/>
            <person name="Zhang Y."/>
            <person name="Zimin A.V."/>
            <person name="Baldwin J."/>
            <person name="Abdouelleil A."/>
            <person name="Abdulkadir J."/>
            <person name="Abebe A."/>
            <person name="Abera B."/>
            <person name="Abreu J."/>
            <person name="Acer S.C."/>
            <person name="Aftuck L."/>
            <person name="Alexander A."/>
            <person name="An P."/>
            <person name="Anderson E."/>
            <person name="Anderson S."/>
            <person name="Arachi H."/>
            <person name="Azer M."/>
            <person name="Bachantsang P."/>
            <person name="Barry A."/>
            <person name="Bayul T."/>
            <person name="Berlin A."/>
            <person name="Bessette D."/>
            <person name="Bloom T."/>
            <person name="Blye J."/>
            <person name="Boguslavskiy L."/>
            <person name="Bonnet C."/>
            <person name="Boukhgalter B."/>
            <person name="Bourzgui I."/>
            <person name="Brown A."/>
            <person name="Cahill P."/>
            <person name="Channer S."/>
            <person name="Cheshatsang Y."/>
            <person name="Chuda L."/>
            <person name="Citroen M."/>
            <person name="Collymore A."/>
            <person name="Cooke P."/>
            <person name="Costello M."/>
            <person name="D'Aco K."/>
            <person name="Daza R."/>
            <person name="De Haan G."/>
            <person name="DeGray S."/>
            <person name="DeMaso C."/>
            <person name="Dhargay N."/>
            <person name="Dooley K."/>
            <person name="Dooley E."/>
            <person name="Doricent M."/>
            <person name="Dorje P."/>
            <person name="Dorjee K."/>
            <person name="Dupes A."/>
            <person name="Elong R."/>
            <person name="Falk J."/>
            <person name="Farina A."/>
            <person name="Faro S."/>
            <person name="Ferguson D."/>
            <person name="Fisher S."/>
            <person name="Foley C.D."/>
            <person name="Franke A."/>
            <person name="Friedrich D."/>
            <person name="Gadbois L."/>
            <person name="Gearin G."/>
            <person name="Gearin C.R."/>
            <person name="Giannoukos G."/>
            <person name="Goode T."/>
            <person name="Graham J."/>
            <person name="Grandbois E."/>
            <person name="Grewal S."/>
            <person name="Gyaltsen K."/>
            <person name="Hafez N."/>
            <person name="Hagos B."/>
            <person name="Hall J."/>
            <person name="Henson C."/>
            <person name="Hollinger A."/>
            <person name="Honan T."/>
            <person name="Huard M.D."/>
            <person name="Hughes L."/>
            <person name="Hurhula B."/>
            <person name="Husby M.E."/>
            <person name="Kamat A."/>
            <person name="Kanga B."/>
            <person name="Kashin S."/>
            <person name="Khazanovich D."/>
            <person name="Kisner P."/>
            <person name="Lance K."/>
            <person name="Lara M."/>
            <person name="Lee W."/>
            <person name="Lennon N."/>
            <person name="Letendre F."/>
            <person name="LeVine R."/>
            <person name="Lipovsky A."/>
            <person name="Liu X."/>
            <person name="Liu J."/>
            <person name="Liu S."/>
            <person name="Lokyitsang T."/>
            <person name="Lokyitsang Y."/>
            <person name="Lubonja R."/>
            <person name="Lui A."/>
            <person name="MacDonald P."/>
            <person name="Magnisalis V."/>
            <person name="Maru K."/>
            <person name="Matthews C."/>
            <person name="McCusker W."/>
            <person name="McDonough S."/>
            <person name="Mehta T."/>
            <person name="Meldrim J."/>
            <person name="Meneus L."/>
            <person name="Mihai O."/>
            <person name="Mihalev A."/>
            <person name="Mihova T."/>
            <person name="Mittelman R."/>
            <person name="Mlenga V."/>
            <person name="Montmayeur A."/>
            <person name="Mulrain L."/>
            <person name="Navidi A."/>
            <person name="Naylor J."/>
            <person name="Negash T."/>
            <person name="Nguyen T."/>
            <person name="Nguyen N."/>
            <person name="Nicol R."/>
            <person name="Norbu C."/>
            <person name="Norbu N."/>
            <person name="Novod N."/>
            <person name="O'Neill B."/>
            <person name="Osman S."/>
            <person name="Markiewicz E."/>
            <person name="Oyono O.L."/>
            <person name="Patti C."/>
            <person name="Phunkhang P."/>
            <person name="Pierre F."/>
            <person name="Priest M."/>
            <person name="Raghuraman S."/>
            <person name="Rege F."/>
            <person name="Reyes R."/>
            <person name="Rise C."/>
            <person name="Rogov P."/>
            <person name="Ross K."/>
            <person name="Ryan E."/>
            <person name="Settipalli S."/>
            <person name="Shea T."/>
            <person name="Sherpa N."/>
            <person name="Shi L."/>
            <person name="Shih D."/>
            <person name="Sparrow T."/>
            <person name="Spaulding J."/>
            <person name="Stalker J."/>
            <person name="Stange-Thomann N."/>
            <person name="Stavropoulos S."/>
            <person name="Stone C."/>
            <person name="Strader C."/>
            <person name="Tesfaye S."/>
            <person name="Thomson T."/>
            <person name="Thoulutsang Y."/>
            <person name="Thoulutsang D."/>
            <person name="Topham K."/>
            <person name="Topping I."/>
            <person name="Tsamla T."/>
            <person name="Vassiliev H."/>
            <person name="Vo A."/>
            <person name="Wangchuk T."/>
            <person name="Wangdi T."/>
            <person name="Weiand M."/>
            <person name="Wilkinson J."/>
            <person name="Wilson A."/>
            <person name="Yadav S."/>
            <person name="Young G."/>
            <person name="Yu Q."/>
            <person name="Zembek L."/>
            <person name="Zhong D."/>
            <person name="Zimmer A."/>
            <person name="Zwirko Z."/>
            <person name="Jaffe D.B."/>
            <person name="Alvarez P."/>
            <person name="Brockman W."/>
            <person name="Butler J."/>
            <person name="Chin C."/>
            <person name="Gnerre S."/>
            <person name="Grabherr M."/>
            <person name="Kleber M."/>
            <person name="Mauceli E."/>
            <person name="MacCallum I."/>
        </authorList>
    </citation>
    <scope>NUCLEOTIDE SEQUENCE [LARGE SCALE GENOMIC DNA]</scope>
    <source>
        <strain evidence="3">Tai18E2 / Tucson 14021-0261.01</strain>
    </source>
</reference>